<organism evidence="6 7">
    <name type="scientific">Dawidia cretensis</name>
    <dbReference type="NCBI Taxonomy" id="2782350"/>
    <lineage>
        <taxon>Bacteria</taxon>
        <taxon>Pseudomonadati</taxon>
        <taxon>Bacteroidota</taxon>
        <taxon>Cytophagia</taxon>
        <taxon>Cytophagales</taxon>
        <taxon>Chryseotaleaceae</taxon>
        <taxon>Dawidia</taxon>
    </lineage>
</organism>
<sequence length="134" mass="14797">MSKRNKIIYWIATLWLCLGMVATGITQLMQMPSDGALSPPGVYGITQLGYPVYFLTIIGVWKILGVIAMLVPKFALLKEWTYAGFVFLLTGALYSHIATSHVLAELFPSALLLALTVLSWYFRPASRKVITANA</sequence>
<dbReference type="GO" id="GO:0016020">
    <property type="term" value="C:membrane"/>
    <property type="evidence" value="ECO:0007669"/>
    <property type="project" value="UniProtKB-SubCell"/>
</dbReference>
<gene>
    <name evidence="6" type="ORF">KK062_25265</name>
</gene>
<protein>
    <submittedName>
        <fullName evidence="6">DoxX family protein</fullName>
    </submittedName>
</protein>
<proteinExistence type="predicted"/>
<feature type="transmembrane region" description="Helical" evidence="5">
    <location>
        <begin position="80"/>
        <end position="97"/>
    </location>
</feature>
<dbReference type="EMBL" id="JAHESE010000036">
    <property type="protein sequence ID" value="MBT1711578.1"/>
    <property type="molecule type" value="Genomic_DNA"/>
</dbReference>
<keyword evidence="3 5" id="KW-1133">Transmembrane helix</keyword>
<dbReference type="Proteomes" id="UP001319080">
    <property type="component" value="Unassembled WGS sequence"/>
</dbReference>
<feature type="transmembrane region" description="Helical" evidence="5">
    <location>
        <begin position="7"/>
        <end position="30"/>
    </location>
</feature>
<reference evidence="6 7" key="1">
    <citation type="submission" date="2021-05" db="EMBL/GenBank/DDBJ databases">
        <title>A Polyphasic approach of four new species of the genus Ohtaekwangia: Ohtaekwangia histidinii sp. nov., Ohtaekwangia cretensis sp. nov., Ohtaekwangia indiensis sp. nov., Ohtaekwangia reichenbachii sp. nov. from diverse environment.</title>
        <authorList>
            <person name="Octaviana S."/>
        </authorList>
    </citation>
    <scope>NUCLEOTIDE SEQUENCE [LARGE SCALE GENOMIC DNA]</scope>
    <source>
        <strain evidence="6 7">PWU5</strain>
    </source>
</reference>
<evidence type="ECO:0000313" key="7">
    <source>
        <dbReference type="Proteomes" id="UP001319080"/>
    </source>
</evidence>
<evidence type="ECO:0000256" key="3">
    <source>
        <dbReference type="ARBA" id="ARBA00022989"/>
    </source>
</evidence>
<keyword evidence="4 5" id="KW-0472">Membrane</keyword>
<comment type="caution">
    <text evidence="6">The sequence shown here is derived from an EMBL/GenBank/DDBJ whole genome shotgun (WGS) entry which is preliminary data.</text>
</comment>
<feature type="transmembrane region" description="Helical" evidence="5">
    <location>
        <begin position="50"/>
        <end position="71"/>
    </location>
</feature>
<dbReference type="InterPro" id="IPR032808">
    <property type="entry name" value="DoxX"/>
</dbReference>
<dbReference type="PIRSF" id="PIRSF030066">
    <property type="entry name" value="UCP030066"/>
    <property type="match status" value="1"/>
</dbReference>
<evidence type="ECO:0000256" key="4">
    <source>
        <dbReference type="ARBA" id="ARBA00023136"/>
    </source>
</evidence>
<name>A0AAP2E1W8_9BACT</name>
<evidence type="ECO:0000256" key="5">
    <source>
        <dbReference type="SAM" id="Phobius"/>
    </source>
</evidence>
<dbReference type="AlphaFoldDB" id="A0AAP2E1W8"/>
<keyword evidence="7" id="KW-1185">Reference proteome</keyword>
<evidence type="ECO:0000256" key="2">
    <source>
        <dbReference type="ARBA" id="ARBA00022692"/>
    </source>
</evidence>
<dbReference type="Pfam" id="PF13564">
    <property type="entry name" value="DoxX_2"/>
    <property type="match status" value="1"/>
</dbReference>
<evidence type="ECO:0000313" key="6">
    <source>
        <dbReference type="EMBL" id="MBT1711578.1"/>
    </source>
</evidence>
<keyword evidence="2 5" id="KW-0812">Transmembrane</keyword>
<dbReference type="InterPro" id="IPR016944">
    <property type="entry name" value="UCP030066"/>
</dbReference>
<comment type="subcellular location">
    <subcellularLocation>
        <location evidence="1">Membrane</location>
        <topology evidence="1">Multi-pass membrane protein</topology>
    </subcellularLocation>
</comment>
<feature type="transmembrane region" description="Helical" evidence="5">
    <location>
        <begin position="103"/>
        <end position="122"/>
    </location>
</feature>
<dbReference type="RefSeq" id="WP_254087147.1">
    <property type="nucleotide sequence ID" value="NZ_JAHESE010000036.1"/>
</dbReference>
<evidence type="ECO:0000256" key="1">
    <source>
        <dbReference type="ARBA" id="ARBA00004141"/>
    </source>
</evidence>
<accession>A0AAP2E1W8</accession>